<dbReference type="PANTHER" id="PTHR31845:SF10">
    <property type="entry name" value="ZN(II)2CYS6 TRANSCRIPTION FACTOR (EUROFUNG)"/>
    <property type="match status" value="1"/>
</dbReference>
<name>A0A1E3QR20_9ASCO</name>
<keyword evidence="5" id="KW-0539">Nucleus</keyword>
<dbReference type="InterPro" id="IPR051089">
    <property type="entry name" value="prtT"/>
</dbReference>
<dbReference type="STRING" id="984486.A0A1E3QR20"/>
<keyword evidence="4" id="KW-0804">Transcription</keyword>
<dbReference type="GO" id="GO:0000981">
    <property type="term" value="F:DNA-binding transcription factor activity, RNA polymerase II-specific"/>
    <property type="evidence" value="ECO:0007669"/>
    <property type="project" value="TreeGrafter"/>
</dbReference>
<keyword evidence="3" id="KW-0238">DNA-binding</keyword>
<dbReference type="Proteomes" id="UP000094336">
    <property type="component" value="Unassembled WGS sequence"/>
</dbReference>
<keyword evidence="7" id="KW-1185">Reference proteome</keyword>
<evidence type="ECO:0000256" key="2">
    <source>
        <dbReference type="ARBA" id="ARBA00023015"/>
    </source>
</evidence>
<dbReference type="PANTHER" id="PTHR31845">
    <property type="entry name" value="FINGER DOMAIN PROTEIN, PUTATIVE-RELATED"/>
    <property type="match status" value="1"/>
</dbReference>
<gene>
    <name evidence="6" type="ORF">BABINDRAFT_161904</name>
</gene>
<accession>A0A1E3QR20</accession>
<proteinExistence type="predicted"/>
<dbReference type="AlphaFoldDB" id="A0A1E3QR20"/>
<dbReference type="OrthoDB" id="4454541at2759"/>
<evidence type="ECO:0000256" key="4">
    <source>
        <dbReference type="ARBA" id="ARBA00023163"/>
    </source>
</evidence>
<comment type="subcellular location">
    <subcellularLocation>
        <location evidence="1">Nucleus</location>
    </subcellularLocation>
</comment>
<dbReference type="GO" id="GO:0005634">
    <property type="term" value="C:nucleus"/>
    <property type="evidence" value="ECO:0007669"/>
    <property type="project" value="UniProtKB-SubCell"/>
</dbReference>
<reference evidence="7" key="1">
    <citation type="submission" date="2016-05" db="EMBL/GenBank/DDBJ databases">
        <title>Comparative genomics of biotechnologically important yeasts.</title>
        <authorList>
            <consortium name="DOE Joint Genome Institute"/>
            <person name="Riley R."/>
            <person name="Haridas S."/>
            <person name="Wolfe K.H."/>
            <person name="Lopes M.R."/>
            <person name="Hittinger C.T."/>
            <person name="Goker M."/>
            <person name="Salamov A."/>
            <person name="Wisecaver J."/>
            <person name="Long T.M."/>
            <person name="Aerts A.L."/>
            <person name="Barry K."/>
            <person name="Choi C."/>
            <person name="Clum A."/>
            <person name="Coughlan A.Y."/>
            <person name="Deshpande S."/>
            <person name="Douglass A.P."/>
            <person name="Hanson S.J."/>
            <person name="Klenk H.-P."/>
            <person name="Labutti K."/>
            <person name="Lapidus A."/>
            <person name="Lindquist E."/>
            <person name="Lipzen A."/>
            <person name="Meier-Kolthoff J.P."/>
            <person name="Ohm R.A."/>
            <person name="Otillar R.P."/>
            <person name="Pangilinan J."/>
            <person name="Peng Y."/>
            <person name="Rokas A."/>
            <person name="Rosa C.A."/>
            <person name="Scheuner C."/>
            <person name="Sibirny A.A."/>
            <person name="Slot J.C."/>
            <person name="Stielow J.B."/>
            <person name="Sun H."/>
            <person name="Kurtzman C.P."/>
            <person name="Blackwell M."/>
            <person name="Grigoriev I.V."/>
            <person name="Jeffries T.W."/>
        </authorList>
    </citation>
    <scope>NUCLEOTIDE SEQUENCE [LARGE SCALE GENOMIC DNA]</scope>
    <source>
        <strain evidence="7">NRRL Y-12698</strain>
    </source>
</reference>
<sequence length="627" mass="70979">MRTDAPGMRFSSGPIRCSSVTMKRAHLEGELKFITSFQQARFPQIAGDVTSVADQRIALLSSEHKPDIVDLGLLTLAEAEERLQIYKSVICARYHFVEVTCELAELRASEPFLFLTVMNTVTMLVQRLRDASASDLLLENLCIKAITNQVLVIGNKSLELLKCLLLLCVWNNSPELFHQRRYHLVNSLCVSMVQDLGLSGRPYYIGLSGRPYVYFNREQGAIMRPMAIQDPKSLECQKMVLSVYFVSVSNALFMRRSITVRWMAYLEECCVSLEASGDASLASIASFARLIHQLEKIYFTVHAPDDHTSFDINSYRCRYIVNDLQDELDELKKTIPPDDDEFLSYYYSVEAYLHEPSLEHVSDIHSTHMMAAITRCSHLCQLSLRHCMSLSPQQLSSMPLFYSTRILYTAGLLLRLRYLVITMDTGIRESVPTDSLIPIQQISSIIDVSVQTYPLHNLLRKMRLVLALFIQTYATQVKTLIGKEVGSKLSTELNADLGANLDSSPHLDFSGFAESPRHEAMMPEGQLWRMETSAGGLDMLSHVAHTQTRSPMPLTQDVRDIAPSDTSSPTIVYPIMPTPNYNDMLADPNSLEMSYWALNDEFWTDLVKSNFEIPNFDKWEDKSVVGK</sequence>
<dbReference type="RefSeq" id="XP_018984840.1">
    <property type="nucleotide sequence ID" value="XM_019129069.1"/>
</dbReference>
<protein>
    <recommendedName>
        <fullName evidence="8">Transcription factor domain-containing protein</fullName>
    </recommendedName>
</protein>
<evidence type="ECO:0000256" key="1">
    <source>
        <dbReference type="ARBA" id="ARBA00004123"/>
    </source>
</evidence>
<dbReference type="EMBL" id="KV454432">
    <property type="protein sequence ID" value="ODQ79512.1"/>
    <property type="molecule type" value="Genomic_DNA"/>
</dbReference>
<evidence type="ECO:0000256" key="5">
    <source>
        <dbReference type="ARBA" id="ARBA00023242"/>
    </source>
</evidence>
<keyword evidence="2" id="KW-0805">Transcription regulation</keyword>
<organism evidence="6 7">
    <name type="scientific">Babjeviella inositovora NRRL Y-12698</name>
    <dbReference type="NCBI Taxonomy" id="984486"/>
    <lineage>
        <taxon>Eukaryota</taxon>
        <taxon>Fungi</taxon>
        <taxon>Dikarya</taxon>
        <taxon>Ascomycota</taxon>
        <taxon>Saccharomycotina</taxon>
        <taxon>Pichiomycetes</taxon>
        <taxon>Serinales incertae sedis</taxon>
        <taxon>Babjeviella</taxon>
    </lineage>
</organism>
<dbReference type="GeneID" id="30146922"/>
<evidence type="ECO:0008006" key="8">
    <source>
        <dbReference type="Google" id="ProtNLM"/>
    </source>
</evidence>
<dbReference type="GO" id="GO:0000976">
    <property type="term" value="F:transcription cis-regulatory region binding"/>
    <property type="evidence" value="ECO:0007669"/>
    <property type="project" value="TreeGrafter"/>
</dbReference>
<evidence type="ECO:0000256" key="3">
    <source>
        <dbReference type="ARBA" id="ARBA00023125"/>
    </source>
</evidence>
<evidence type="ECO:0000313" key="6">
    <source>
        <dbReference type="EMBL" id="ODQ79512.1"/>
    </source>
</evidence>
<evidence type="ECO:0000313" key="7">
    <source>
        <dbReference type="Proteomes" id="UP000094336"/>
    </source>
</evidence>